<evidence type="ECO:0000313" key="2">
    <source>
        <dbReference type="EMBL" id="DAA02999.1"/>
    </source>
</evidence>
<protein>
    <submittedName>
        <fullName evidence="2">HDC10274</fullName>
    </submittedName>
</protein>
<name>Q6IL62_DROME</name>
<sequence>MLRLSPLPWRFSCYTDAILIAIAIPSTILVLIVIVVCRLSTVLCWQLLALPFWELGGWAGGILAAVFIIFWQHKNQACRIFHSGMIVMMNLDPNGLRLS</sequence>
<organism evidence="2">
    <name type="scientific">Drosophila melanogaster</name>
    <name type="common">Fruit fly</name>
    <dbReference type="NCBI Taxonomy" id="7227"/>
    <lineage>
        <taxon>Eukaryota</taxon>
        <taxon>Metazoa</taxon>
        <taxon>Ecdysozoa</taxon>
        <taxon>Arthropoda</taxon>
        <taxon>Hexapoda</taxon>
        <taxon>Insecta</taxon>
        <taxon>Pterygota</taxon>
        <taxon>Neoptera</taxon>
        <taxon>Endopterygota</taxon>
        <taxon>Diptera</taxon>
        <taxon>Brachycera</taxon>
        <taxon>Muscomorpha</taxon>
        <taxon>Ephydroidea</taxon>
        <taxon>Drosophilidae</taxon>
        <taxon>Drosophila</taxon>
        <taxon>Sophophora</taxon>
    </lineage>
</organism>
<keyword evidence="1" id="KW-0472">Membrane</keyword>
<evidence type="ECO:0000256" key="1">
    <source>
        <dbReference type="SAM" id="Phobius"/>
    </source>
</evidence>
<feature type="transmembrane region" description="Helical" evidence="1">
    <location>
        <begin position="48"/>
        <end position="71"/>
    </location>
</feature>
<keyword evidence="1" id="KW-0812">Transmembrane</keyword>
<accession>Q6IL62</accession>
<gene>
    <name evidence="2" type="ORF">HDC10274</name>
</gene>
<keyword evidence="1" id="KW-1133">Transmembrane helix</keyword>
<dbReference type="EMBL" id="BK002154">
    <property type="protein sequence ID" value="DAA02999.1"/>
    <property type="molecule type" value="Genomic_DNA"/>
</dbReference>
<dbReference type="AlphaFoldDB" id="Q6IL62"/>
<proteinExistence type="predicted"/>
<feature type="transmembrane region" description="Helical" evidence="1">
    <location>
        <begin position="12"/>
        <end position="36"/>
    </location>
</feature>
<reference evidence="2" key="1">
    <citation type="journal article" date="2003" name="Genome Biol.">
        <title>An integrated gene annotation and transcriptional profiling approach towards the full gene content of the Drosophila genome.</title>
        <authorList>
            <person name="Hild M."/>
            <person name="Beckmann B."/>
            <person name="Haas S.A."/>
            <person name="Koch B."/>
            <person name="Solovyev V."/>
            <person name="Busold C."/>
            <person name="Fellenberg K."/>
            <person name="Boutros M."/>
            <person name="Vingron M."/>
            <person name="Sauer F."/>
            <person name="Hoheisel J.D."/>
            <person name="Paro R."/>
        </authorList>
    </citation>
    <scope>NUCLEOTIDE SEQUENCE</scope>
</reference>